<dbReference type="AlphaFoldDB" id="A0A9N9HN11"/>
<organism evidence="1 2">
    <name type="scientific">Funneliformis mosseae</name>
    <name type="common">Endomycorrhizal fungus</name>
    <name type="synonym">Glomus mosseae</name>
    <dbReference type="NCBI Taxonomy" id="27381"/>
    <lineage>
        <taxon>Eukaryota</taxon>
        <taxon>Fungi</taxon>
        <taxon>Fungi incertae sedis</taxon>
        <taxon>Mucoromycota</taxon>
        <taxon>Glomeromycotina</taxon>
        <taxon>Glomeromycetes</taxon>
        <taxon>Glomerales</taxon>
        <taxon>Glomeraceae</taxon>
        <taxon>Funneliformis</taxon>
    </lineage>
</organism>
<evidence type="ECO:0000313" key="1">
    <source>
        <dbReference type="EMBL" id="CAG8697342.1"/>
    </source>
</evidence>
<protein>
    <submittedName>
        <fullName evidence="1">1211_t:CDS:1</fullName>
    </submittedName>
</protein>
<dbReference type="Proteomes" id="UP000789375">
    <property type="component" value="Unassembled WGS sequence"/>
</dbReference>
<evidence type="ECO:0000313" key="2">
    <source>
        <dbReference type="Proteomes" id="UP000789375"/>
    </source>
</evidence>
<accession>A0A9N9HN11</accession>
<dbReference type="EMBL" id="CAJVPP010008493">
    <property type="protein sequence ID" value="CAG8697342.1"/>
    <property type="molecule type" value="Genomic_DNA"/>
</dbReference>
<dbReference type="InterPro" id="IPR011009">
    <property type="entry name" value="Kinase-like_dom_sf"/>
</dbReference>
<name>A0A9N9HN11_FUNMO</name>
<comment type="caution">
    <text evidence="1">The sequence shown here is derived from an EMBL/GenBank/DDBJ whole genome shotgun (WGS) entry which is preliminary data.</text>
</comment>
<gene>
    <name evidence="1" type="ORF">FMOSSE_LOCUS13647</name>
</gene>
<reference evidence="1" key="1">
    <citation type="submission" date="2021-06" db="EMBL/GenBank/DDBJ databases">
        <authorList>
            <person name="Kallberg Y."/>
            <person name="Tangrot J."/>
            <person name="Rosling A."/>
        </authorList>
    </citation>
    <scope>NUCLEOTIDE SEQUENCE</scope>
    <source>
        <strain evidence="1">87-6 pot B 2015</strain>
    </source>
</reference>
<keyword evidence="2" id="KW-1185">Reference proteome</keyword>
<sequence length="48" mass="5158">MSACIAANKSKENYKRKVVSLGIAYIAPEVLLGRPFIKAADNHSLGIV</sequence>
<feature type="non-terminal residue" evidence="1">
    <location>
        <position position="48"/>
    </location>
</feature>
<dbReference type="SUPFAM" id="SSF56112">
    <property type="entry name" value="Protein kinase-like (PK-like)"/>
    <property type="match status" value="1"/>
</dbReference>
<proteinExistence type="predicted"/>